<reference evidence="1 2" key="1">
    <citation type="submission" date="2019-01" db="EMBL/GenBank/DDBJ databases">
        <title>Ktedonosporobacter rubrisoli SCAWS-G2.</title>
        <authorList>
            <person name="Huang Y."/>
            <person name="Yan B."/>
        </authorList>
    </citation>
    <scope>NUCLEOTIDE SEQUENCE [LARGE SCALE GENOMIC DNA]</scope>
    <source>
        <strain evidence="1 2">SCAWS-G2</strain>
    </source>
</reference>
<keyword evidence="2" id="KW-1185">Reference proteome</keyword>
<dbReference type="AlphaFoldDB" id="A0A4P6JTI1"/>
<name>A0A4P6JTI1_KTERU</name>
<organism evidence="1 2">
    <name type="scientific">Ktedonosporobacter rubrisoli</name>
    <dbReference type="NCBI Taxonomy" id="2509675"/>
    <lineage>
        <taxon>Bacteria</taxon>
        <taxon>Bacillati</taxon>
        <taxon>Chloroflexota</taxon>
        <taxon>Ktedonobacteria</taxon>
        <taxon>Ktedonobacterales</taxon>
        <taxon>Ktedonosporobacteraceae</taxon>
        <taxon>Ktedonosporobacter</taxon>
    </lineage>
</organism>
<sequence length="127" mass="14137">MGSYQEPLMALEATPAELAACEEAIVVYIRLLEATIEPSLERSELIDMLHSFQKRYQGMHQAQVVTVKFLATSNELIALGSAILGYTHLISVEAAAKTKAGLAKYRTVSARLLSFQQRYVAELHRKK</sequence>
<protein>
    <submittedName>
        <fullName evidence="1">Uncharacterized protein</fullName>
    </submittedName>
</protein>
<gene>
    <name evidence="1" type="ORF">EPA93_24005</name>
</gene>
<dbReference type="Proteomes" id="UP000290365">
    <property type="component" value="Chromosome"/>
</dbReference>
<dbReference type="EMBL" id="CP035758">
    <property type="protein sequence ID" value="QBD78878.1"/>
    <property type="molecule type" value="Genomic_DNA"/>
</dbReference>
<proteinExistence type="predicted"/>
<dbReference type="KEGG" id="kbs:EPA93_24005"/>
<evidence type="ECO:0000313" key="1">
    <source>
        <dbReference type="EMBL" id="QBD78878.1"/>
    </source>
</evidence>
<evidence type="ECO:0000313" key="2">
    <source>
        <dbReference type="Proteomes" id="UP000290365"/>
    </source>
</evidence>
<accession>A0A4P6JTI1</accession>
<dbReference type="RefSeq" id="WP_129889931.1">
    <property type="nucleotide sequence ID" value="NZ_CP035758.1"/>
</dbReference>